<organism evidence="2 3">
    <name type="scientific">Bacillus norwichensis</name>
    <dbReference type="NCBI Taxonomy" id="2762217"/>
    <lineage>
        <taxon>Bacteria</taxon>
        <taxon>Bacillati</taxon>
        <taxon>Bacillota</taxon>
        <taxon>Bacilli</taxon>
        <taxon>Bacillales</taxon>
        <taxon>Bacillaceae</taxon>
        <taxon>Bacillus</taxon>
    </lineage>
</organism>
<reference evidence="2 3" key="1">
    <citation type="submission" date="2020-08" db="EMBL/GenBank/DDBJ databases">
        <title>A Genomic Blueprint of the Chicken Gut Microbiome.</title>
        <authorList>
            <person name="Gilroy R."/>
            <person name="Ravi A."/>
            <person name="Getino M."/>
            <person name="Pursley I."/>
            <person name="Horton D.L."/>
            <person name="Alikhan N.-F."/>
            <person name="Baker D."/>
            <person name="Gharbi K."/>
            <person name="Hall N."/>
            <person name="Watson M."/>
            <person name="Adriaenssens E.M."/>
            <person name="Foster-Nyarko E."/>
            <person name="Jarju S."/>
            <person name="Secka A."/>
            <person name="Antonio M."/>
            <person name="Oren A."/>
            <person name="Chaudhuri R."/>
            <person name="La Ragione R.M."/>
            <person name="Hildebrand F."/>
            <person name="Pallen M.J."/>
        </authorList>
    </citation>
    <scope>NUCLEOTIDE SEQUENCE [LARGE SCALE GENOMIC DNA]</scope>
    <source>
        <strain evidence="2 3">Sa1BUA2</strain>
    </source>
</reference>
<dbReference type="Gene3D" id="2.70.70.10">
    <property type="entry name" value="Glucose Permease (Domain IIA)"/>
    <property type="match status" value="1"/>
</dbReference>
<sequence length="226" mass="24736">MVFEGYRVSSSYGWRIDPVGGGREFHSGVDLVKADRAPILAFADGTVLFSGIGRIGTGLGGYGKVVVIKDLNGCAHLYAHLSKTKAIIGTFVKKNQIIGYQGATGKVTGSHLHYEIRKKSSPSYGWTVNREQSTLAPIQYLQTYHQNRSRGLQKLILPKTSSSWRIYPTNKRPVKGNEVGFLNPKKFGGLEYEIIGNPQNDVYTIQTAHFGKVNIYAASGTGAKIN</sequence>
<evidence type="ECO:0000259" key="1">
    <source>
        <dbReference type="Pfam" id="PF01551"/>
    </source>
</evidence>
<dbReference type="PANTHER" id="PTHR21666">
    <property type="entry name" value="PEPTIDASE-RELATED"/>
    <property type="match status" value="1"/>
</dbReference>
<comment type="caution">
    <text evidence="2">The sequence shown here is derived from an EMBL/GenBank/DDBJ whole genome shotgun (WGS) entry which is preliminary data.</text>
</comment>
<gene>
    <name evidence="2" type="ORF">H9631_06755</name>
</gene>
<dbReference type="InterPro" id="IPR016047">
    <property type="entry name" value="M23ase_b-sheet_dom"/>
</dbReference>
<keyword evidence="3" id="KW-1185">Reference proteome</keyword>
<dbReference type="PANTHER" id="PTHR21666:SF270">
    <property type="entry name" value="MUREIN HYDROLASE ACTIVATOR ENVC"/>
    <property type="match status" value="1"/>
</dbReference>
<evidence type="ECO:0000313" key="3">
    <source>
        <dbReference type="Proteomes" id="UP000648182"/>
    </source>
</evidence>
<proteinExistence type="predicted"/>
<dbReference type="EMBL" id="JACSPV010000008">
    <property type="protein sequence ID" value="MBD8004778.1"/>
    <property type="molecule type" value="Genomic_DNA"/>
</dbReference>
<dbReference type="SUPFAM" id="SSF51261">
    <property type="entry name" value="Duplicated hybrid motif"/>
    <property type="match status" value="1"/>
</dbReference>
<dbReference type="CDD" id="cd12797">
    <property type="entry name" value="M23_peptidase"/>
    <property type="match status" value="1"/>
</dbReference>
<feature type="domain" description="M23ase beta-sheet core" evidence="1">
    <location>
        <begin position="25"/>
        <end position="122"/>
    </location>
</feature>
<dbReference type="RefSeq" id="WP_191811217.1">
    <property type="nucleotide sequence ID" value="NZ_JACSPV010000008.1"/>
</dbReference>
<evidence type="ECO:0000313" key="2">
    <source>
        <dbReference type="EMBL" id="MBD8004778.1"/>
    </source>
</evidence>
<dbReference type="InterPro" id="IPR011055">
    <property type="entry name" value="Dup_hybrid_motif"/>
</dbReference>
<protein>
    <submittedName>
        <fullName evidence="2">M23 family metallopeptidase</fullName>
    </submittedName>
</protein>
<name>A0ABR8VJ41_9BACI</name>
<dbReference type="Pfam" id="PF01551">
    <property type="entry name" value="Peptidase_M23"/>
    <property type="match status" value="1"/>
</dbReference>
<dbReference type="Proteomes" id="UP000648182">
    <property type="component" value="Unassembled WGS sequence"/>
</dbReference>
<accession>A0ABR8VJ41</accession>
<dbReference type="InterPro" id="IPR050570">
    <property type="entry name" value="Cell_wall_metabolism_enzyme"/>
</dbReference>